<dbReference type="InterPro" id="IPR001212">
    <property type="entry name" value="Somatomedin_B_dom"/>
</dbReference>
<dbReference type="eggNOG" id="ENOG502SG2B">
    <property type="taxonomic scope" value="Eukaryota"/>
</dbReference>
<evidence type="ECO:0000313" key="4">
    <source>
        <dbReference type="EnsemblMetazoa" id="Aqu2.1.28795_001"/>
    </source>
</evidence>
<evidence type="ECO:0000259" key="3">
    <source>
        <dbReference type="PROSITE" id="PS50958"/>
    </source>
</evidence>
<feature type="domain" description="SMB" evidence="3">
    <location>
        <begin position="582"/>
        <end position="637"/>
    </location>
</feature>
<gene>
    <name evidence="4" type="primary">100634568</name>
</gene>
<dbReference type="InterPro" id="IPR053169">
    <property type="entry name" value="MUG_Protein"/>
</dbReference>
<dbReference type="SUPFAM" id="SSF90188">
    <property type="entry name" value="Somatomedin B domain"/>
    <property type="match status" value="1"/>
</dbReference>
<reference evidence="5" key="1">
    <citation type="journal article" date="2010" name="Nature">
        <title>The Amphimedon queenslandica genome and the evolution of animal complexity.</title>
        <authorList>
            <person name="Srivastava M."/>
            <person name="Simakov O."/>
            <person name="Chapman J."/>
            <person name="Fahey B."/>
            <person name="Gauthier M.E."/>
            <person name="Mitros T."/>
            <person name="Richards G.S."/>
            <person name="Conaco C."/>
            <person name="Dacre M."/>
            <person name="Hellsten U."/>
            <person name="Larroux C."/>
            <person name="Putnam N.H."/>
            <person name="Stanke M."/>
            <person name="Adamska M."/>
            <person name="Darling A."/>
            <person name="Degnan S.M."/>
            <person name="Oakley T.H."/>
            <person name="Plachetzki D.C."/>
            <person name="Zhai Y."/>
            <person name="Adamski M."/>
            <person name="Calcino A."/>
            <person name="Cummins S.F."/>
            <person name="Goodstein D.M."/>
            <person name="Harris C."/>
            <person name="Jackson D.J."/>
            <person name="Leys S.P."/>
            <person name="Shu S."/>
            <person name="Woodcroft B.J."/>
            <person name="Vervoort M."/>
            <person name="Kosik K.S."/>
            <person name="Manning G."/>
            <person name="Degnan B.M."/>
            <person name="Rokhsar D.S."/>
        </authorList>
    </citation>
    <scope>NUCLEOTIDE SEQUENCE [LARGE SCALE GENOMIC DNA]</scope>
</reference>
<dbReference type="Gene3D" id="1.50.10.20">
    <property type="match status" value="1"/>
</dbReference>
<dbReference type="SUPFAM" id="SSF48208">
    <property type="entry name" value="Six-hairpin glycosidases"/>
    <property type="match status" value="1"/>
</dbReference>
<dbReference type="InterPro" id="IPR036024">
    <property type="entry name" value="Somatomedin_B-like_dom_sf"/>
</dbReference>
<dbReference type="Pfam" id="PF01033">
    <property type="entry name" value="Somatomedin_B"/>
    <property type="match status" value="1"/>
</dbReference>
<dbReference type="PROSITE" id="PS50958">
    <property type="entry name" value="SMB_2"/>
    <property type="match status" value="2"/>
</dbReference>
<dbReference type="PROSITE" id="PS00524">
    <property type="entry name" value="SMB_1"/>
    <property type="match status" value="1"/>
</dbReference>
<keyword evidence="2" id="KW-0732">Signal</keyword>
<dbReference type="OrthoDB" id="9984024at2759"/>
<keyword evidence="1" id="KW-1015">Disulfide bond</keyword>
<dbReference type="Proteomes" id="UP000007879">
    <property type="component" value="Unassembled WGS sequence"/>
</dbReference>
<dbReference type="InParanoid" id="A0A1X7ULD9"/>
<dbReference type="PANTHER" id="PTHR47791:SF3">
    <property type="entry name" value="MEIOTICALLY UP-REGULATED GENE 191 PROTEIN"/>
    <property type="match status" value="1"/>
</dbReference>
<dbReference type="KEGG" id="aqu:100634568"/>
<dbReference type="InterPro" id="IPR005198">
    <property type="entry name" value="Glyco_hydro_76"/>
</dbReference>
<dbReference type="EnsemblMetazoa" id="XM_003387356.2">
    <property type="protein sequence ID" value="XP_003387404.1"/>
    <property type="gene ID" value="LOC100634568"/>
</dbReference>
<reference evidence="4" key="2">
    <citation type="submission" date="2017-05" db="UniProtKB">
        <authorList>
            <consortium name="EnsemblMetazoa"/>
        </authorList>
    </citation>
    <scope>IDENTIFICATION</scope>
</reference>
<dbReference type="EnsemblMetazoa" id="Aqu2.1.28795_001">
    <property type="protein sequence ID" value="Aqu2.1.28795_001"/>
    <property type="gene ID" value="Aqu2.1.28795"/>
</dbReference>
<evidence type="ECO:0000313" key="5">
    <source>
        <dbReference type="Proteomes" id="UP000007879"/>
    </source>
</evidence>
<organism evidence="4">
    <name type="scientific">Amphimedon queenslandica</name>
    <name type="common">Sponge</name>
    <dbReference type="NCBI Taxonomy" id="400682"/>
    <lineage>
        <taxon>Eukaryota</taxon>
        <taxon>Metazoa</taxon>
        <taxon>Porifera</taxon>
        <taxon>Demospongiae</taxon>
        <taxon>Heteroscleromorpha</taxon>
        <taxon>Haplosclerida</taxon>
        <taxon>Niphatidae</taxon>
        <taxon>Amphimedon</taxon>
    </lineage>
</organism>
<keyword evidence="5" id="KW-1185">Reference proteome</keyword>
<sequence length="670" mass="76076">MSVTLVTALLLFSLSFSCIQAAKDTTPVQTILPDATDRATNALDGLLHYFWEHDPRAKQIGFFFSCGQIGGWGGPTVWNKCSCNTKDACTDCYRWWDAVSLESIATYGIYTKSKRNATIPSIMYAHSPYNDKWNATAICTFIDDFLWYGIAYLRVYEWLQEPIWLNRSLGIYNWTWFYGWDDDRGDKNPVNTGCGGVWWNNCPDHHFKDSITMLQMLHLSSKLAYLFPKNDTYLVKAEKVWNWFFSFDDGYGLMTDEYLVSTGALPENCCNSSSKDPLTKCYNSKIPGTSYNQGLLMSSAAYLYRRTGNKTYLLVGMRALEAILANYTTDEGILIDEPRSYQNYQNDYCWGSTSDPGGDFFSFQGIFMVHLGYFVDTLRENGTFSDEMLDEVAAFVQKTSDAAWTRSAVWPPFDNVSDVCNTGPVNTTLTYPKFYWWWAKNNTAQIIPPDPRMYIHKTQLRCYTWTNSQILEGMFGSEEKCMEKCMKYKNCSKYLYQTDQSAVPGTDCWIWSYNRTDHFCNLTDYDFNVGIKRPVGGTCKGHCNLSTPVKTANGGVCYCDSQCAKHLDCCLDYVDYCQPKSPVPSCKGRGKCNRAVAQPIRGGGYCWCFSGCNPWYTDNNSDGSCCPDYLEVCEKISIPPCIDARSQGSAVNLFVAHLLLEQKLKEKEAA</sequence>
<dbReference type="SMART" id="SM00201">
    <property type="entry name" value="SO"/>
    <property type="match status" value="1"/>
</dbReference>
<dbReference type="InterPro" id="IPR008928">
    <property type="entry name" value="6-hairpin_glycosidase_sf"/>
</dbReference>
<proteinExistence type="predicted"/>
<evidence type="ECO:0000256" key="1">
    <source>
        <dbReference type="ARBA" id="ARBA00023157"/>
    </source>
</evidence>
<dbReference type="PANTHER" id="PTHR47791">
    <property type="entry name" value="MEIOTICALLY UP-REGULATED GENE 191 PROTEIN"/>
    <property type="match status" value="1"/>
</dbReference>
<dbReference type="Gene3D" id="4.10.410.20">
    <property type="match status" value="1"/>
</dbReference>
<name>A0A1X7ULD9_AMPQE</name>
<dbReference type="Pfam" id="PF03663">
    <property type="entry name" value="Glyco_hydro_76"/>
    <property type="match status" value="1"/>
</dbReference>
<feature type="chain" id="PRO_5010880263" description="SMB domain-containing protein" evidence="2">
    <location>
        <begin position="22"/>
        <end position="670"/>
    </location>
</feature>
<dbReference type="AlphaFoldDB" id="A0A1X7ULD9"/>
<evidence type="ECO:0000256" key="2">
    <source>
        <dbReference type="SAM" id="SignalP"/>
    </source>
</evidence>
<accession>A0A1X7ULD9</accession>
<feature type="signal peptide" evidence="2">
    <location>
        <begin position="1"/>
        <end position="21"/>
    </location>
</feature>
<protein>
    <recommendedName>
        <fullName evidence="3">SMB domain-containing protein</fullName>
    </recommendedName>
</protein>
<dbReference type="GO" id="GO:0005975">
    <property type="term" value="P:carbohydrate metabolic process"/>
    <property type="evidence" value="ECO:0007669"/>
    <property type="project" value="InterPro"/>
</dbReference>
<feature type="domain" description="SMB" evidence="3">
    <location>
        <begin position="535"/>
        <end position="581"/>
    </location>
</feature>
<dbReference type="STRING" id="400682.A0A1X7ULD9"/>